<proteinExistence type="predicted"/>
<accession>A0ACB9Q421</accession>
<evidence type="ECO:0000313" key="2">
    <source>
        <dbReference type="Proteomes" id="UP000828941"/>
    </source>
</evidence>
<protein>
    <submittedName>
        <fullName evidence="1">Uncharacterized protein</fullName>
    </submittedName>
</protein>
<dbReference type="Proteomes" id="UP000828941">
    <property type="component" value="Chromosome 2"/>
</dbReference>
<name>A0ACB9Q421_BAUVA</name>
<gene>
    <name evidence="1" type="ORF">L6164_004495</name>
</gene>
<organism evidence="1 2">
    <name type="scientific">Bauhinia variegata</name>
    <name type="common">Purple orchid tree</name>
    <name type="synonym">Phanera variegata</name>
    <dbReference type="NCBI Taxonomy" id="167791"/>
    <lineage>
        <taxon>Eukaryota</taxon>
        <taxon>Viridiplantae</taxon>
        <taxon>Streptophyta</taxon>
        <taxon>Embryophyta</taxon>
        <taxon>Tracheophyta</taxon>
        <taxon>Spermatophyta</taxon>
        <taxon>Magnoliopsida</taxon>
        <taxon>eudicotyledons</taxon>
        <taxon>Gunneridae</taxon>
        <taxon>Pentapetalae</taxon>
        <taxon>rosids</taxon>
        <taxon>fabids</taxon>
        <taxon>Fabales</taxon>
        <taxon>Fabaceae</taxon>
        <taxon>Cercidoideae</taxon>
        <taxon>Cercideae</taxon>
        <taxon>Bauhiniinae</taxon>
        <taxon>Bauhinia</taxon>
    </lineage>
</organism>
<dbReference type="EMBL" id="CM039427">
    <property type="protein sequence ID" value="KAI4355752.1"/>
    <property type="molecule type" value="Genomic_DNA"/>
</dbReference>
<evidence type="ECO:0000313" key="1">
    <source>
        <dbReference type="EMBL" id="KAI4355752.1"/>
    </source>
</evidence>
<sequence>MALITSQPKNPLHHQFTTVRRAIPRVDRTVVGLKPLPHNARCLKVASNSNQLYLKTNPFAYLHKNKRTVPLISNAAASPEALGPEKGPLKYRRILLSDVVVKRERNVFFGRKWNSLDLGTAGVVLAMHVLSLFAPFQFNWGAFWVAMALYVVTGLFGITLSFHRNLSHRSFKLPKWLEYLFAYCGVLALQGNPIDWVSTHRYHHQFCDSERDPHSPTEGFWFSHMSWLFDSNSVIERVGEPSNVGDIEKQPFYRFLRRTYIVHPLALGALLYSLGGFPFLVWGMGVRTVWVYHITWLVNSACHVWGNQAWKTGDLSRNNWWVALLAFGEGWHNNHHAFEYSARHGLEWWQIDLTWYVVRILEAIGLAKDVKIPNEVQKRRMAIDSSGLATRNAISQEGLERSPIYQHKDFD</sequence>
<keyword evidence="2" id="KW-1185">Reference proteome</keyword>
<reference evidence="1 2" key="1">
    <citation type="journal article" date="2022" name="DNA Res.">
        <title>Chromosomal-level genome assembly of the orchid tree Bauhinia variegata (Leguminosae; Cercidoideae) supports the allotetraploid origin hypothesis of Bauhinia.</title>
        <authorList>
            <person name="Zhong Y."/>
            <person name="Chen Y."/>
            <person name="Zheng D."/>
            <person name="Pang J."/>
            <person name="Liu Y."/>
            <person name="Luo S."/>
            <person name="Meng S."/>
            <person name="Qian L."/>
            <person name="Wei D."/>
            <person name="Dai S."/>
            <person name="Zhou R."/>
        </authorList>
    </citation>
    <scope>NUCLEOTIDE SEQUENCE [LARGE SCALE GENOMIC DNA]</scope>
    <source>
        <strain evidence="1">BV-YZ2020</strain>
    </source>
</reference>
<comment type="caution">
    <text evidence="1">The sequence shown here is derived from an EMBL/GenBank/DDBJ whole genome shotgun (WGS) entry which is preliminary data.</text>
</comment>